<sequence length="591" mass="62897">MGRVYLPGTLLWTGPEFWTHPWAGPPRRGNETETCRGVCHPRTGDPAPRQGRSRPDLPAPLDTQGPTRRAPSMAIKTHWLPLAWLVATATVTVTPVLALEDAASWTPLLGVPPTPPVPPARTPAPSQDVGTPSAHPEGLPGWGVTDVTAPAGALEELDTAADGWGITDVPSSAAPAGPLEELDTADHGWGVTDVPSSAATEGALEELDPIGTTAVPPPGTSAPPCPGDEEPPDACGEPTGEQRAAVAEALGTFALRFYQRMAEEAGPDANLLFSPITVATGLSHLLLGARGETQERLAALLAYPPGLHCVHGALQQLASTPGLFSAAQIFHNPELQLRPRFLNDSLRFYGARPYALSGNESLDLQRINAWVREASKGLLPSLLSALPPEPSLLLLSAVHLRAAWRTPLDRKKTVLLPFLRPGQRPRKVPTMTSAKYPVASFSDSRLRVQVGRLELHGGLSLVVLMPREPLEPLESLERALDPATFLALLRRAARTPPRATALSLPRLRLDLALDVVPLLHDMGKDTSGGTAGAGWPAGSHRSRCGDLTRALPFPEGHFPQGPQRPQCPQYPLSPPHPPVSLVSPMSPVPRM</sequence>
<feature type="region of interest" description="Disordered" evidence="2">
    <location>
        <begin position="163"/>
        <end position="241"/>
    </location>
</feature>
<evidence type="ECO:0000256" key="2">
    <source>
        <dbReference type="SAM" id="MobiDB-lite"/>
    </source>
</evidence>
<feature type="domain" description="Serpin" evidence="3">
    <location>
        <begin position="255"/>
        <end position="554"/>
    </location>
</feature>
<evidence type="ECO:0000259" key="3">
    <source>
        <dbReference type="SMART" id="SM00093"/>
    </source>
</evidence>
<dbReference type="GO" id="GO:0005615">
    <property type="term" value="C:extracellular space"/>
    <property type="evidence" value="ECO:0007669"/>
    <property type="project" value="InterPro"/>
</dbReference>
<dbReference type="Pfam" id="PF00079">
    <property type="entry name" value="Serpin"/>
    <property type="match status" value="1"/>
</dbReference>
<reference evidence="4" key="2">
    <citation type="submission" date="2025-09" db="UniProtKB">
        <authorList>
            <consortium name="Ensembl"/>
        </authorList>
    </citation>
    <scope>IDENTIFICATION</scope>
</reference>
<feature type="region of interest" description="Disordered" evidence="2">
    <location>
        <begin position="551"/>
        <end position="591"/>
    </location>
</feature>
<keyword evidence="5" id="KW-1185">Reference proteome</keyword>
<dbReference type="AlphaFoldDB" id="A0A8C5IUW7"/>
<protein>
    <recommendedName>
        <fullName evidence="3">Serpin domain-containing protein</fullName>
    </recommendedName>
</protein>
<dbReference type="GO" id="GO:0004867">
    <property type="term" value="F:serine-type endopeptidase inhibitor activity"/>
    <property type="evidence" value="ECO:0007669"/>
    <property type="project" value="InterPro"/>
</dbReference>
<dbReference type="Proteomes" id="UP000694408">
    <property type="component" value="Unplaced"/>
</dbReference>
<dbReference type="Gene3D" id="3.30.497.10">
    <property type="entry name" value="Antithrombin, subunit I, domain 2"/>
    <property type="match status" value="1"/>
</dbReference>
<dbReference type="InterPro" id="IPR042178">
    <property type="entry name" value="Serpin_sf_1"/>
</dbReference>
<dbReference type="SMART" id="SM00093">
    <property type="entry name" value="SERPIN"/>
    <property type="match status" value="1"/>
</dbReference>
<accession>A0A8C5IUW7</accession>
<dbReference type="InterPro" id="IPR023796">
    <property type="entry name" value="Serpin_dom"/>
</dbReference>
<dbReference type="SUPFAM" id="SSF56574">
    <property type="entry name" value="Serpins"/>
    <property type="match status" value="1"/>
</dbReference>
<evidence type="ECO:0000313" key="5">
    <source>
        <dbReference type="Proteomes" id="UP000694408"/>
    </source>
</evidence>
<dbReference type="Gene3D" id="2.30.39.10">
    <property type="entry name" value="Alpha-1-antitrypsin, domain 1"/>
    <property type="match status" value="1"/>
</dbReference>
<evidence type="ECO:0000313" key="4">
    <source>
        <dbReference type="Ensembl" id="ENSJHYP00000008575.1"/>
    </source>
</evidence>
<proteinExistence type="inferred from homology"/>
<feature type="compositionally biased region" description="Pro residues" evidence="2">
    <location>
        <begin position="215"/>
        <end position="226"/>
    </location>
</feature>
<dbReference type="Ensembl" id="ENSJHYT00000010415.1">
    <property type="protein sequence ID" value="ENSJHYP00000008575.1"/>
    <property type="gene ID" value="ENSJHYG00000006798.1"/>
</dbReference>
<dbReference type="PANTHER" id="PTHR11461">
    <property type="entry name" value="SERINE PROTEASE INHIBITOR, SERPIN"/>
    <property type="match status" value="1"/>
</dbReference>
<evidence type="ECO:0000256" key="1">
    <source>
        <dbReference type="RuleBase" id="RU000411"/>
    </source>
</evidence>
<name>A0A8C5IUW7_JUNHY</name>
<feature type="region of interest" description="Disordered" evidence="2">
    <location>
        <begin position="106"/>
        <end position="146"/>
    </location>
</feature>
<comment type="similarity">
    <text evidence="1">Belongs to the serpin family.</text>
</comment>
<reference evidence="4" key="1">
    <citation type="submission" date="2025-08" db="UniProtKB">
        <authorList>
            <consortium name="Ensembl"/>
        </authorList>
    </citation>
    <scope>IDENTIFICATION</scope>
</reference>
<feature type="region of interest" description="Disordered" evidence="2">
    <location>
        <begin position="21"/>
        <end position="69"/>
    </location>
</feature>
<dbReference type="PANTHER" id="PTHR11461:SF159">
    <property type="entry name" value="PLASMA PROTEASE C1 INHIBITOR"/>
    <property type="match status" value="1"/>
</dbReference>
<dbReference type="InterPro" id="IPR000215">
    <property type="entry name" value="Serpin_fam"/>
</dbReference>
<dbReference type="InterPro" id="IPR042185">
    <property type="entry name" value="Serpin_sf_2"/>
</dbReference>
<feature type="compositionally biased region" description="Pro residues" evidence="2">
    <location>
        <begin position="110"/>
        <end position="122"/>
    </location>
</feature>
<dbReference type="InterPro" id="IPR036186">
    <property type="entry name" value="Serpin_sf"/>
</dbReference>
<organism evidence="4 5">
    <name type="scientific">Junco hyemalis</name>
    <name type="common">Dark-eyed junco</name>
    <dbReference type="NCBI Taxonomy" id="40217"/>
    <lineage>
        <taxon>Eukaryota</taxon>
        <taxon>Metazoa</taxon>
        <taxon>Chordata</taxon>
        <taxon>Craniata</taxon>
        <taxon>Vertebrata</taxon>
        <taxon>Euteleostomi</taxon>
        <taxon>Archelosauria</taxon>
        <taxon>Archosauria</taxon>
        <taxon>Dinosauria</taxon>
        <taxon>Saurischia</taxon>
        <taxon>Theropoda</taxon>
        <taxon>Coelurosauria</taxon>
        <taxon>Aves</taxon>
        <taxon>Neognathae</taxon>
        <taxon>Neoaves</taxon>
        <taxon>Telluraves</taxon>
        <taxon>Australaves</taxon>
        <taxon>Passeriformes</taxon>
        <taxon>Passerellidae</taxon>
        <taxon>Junco</taxon>
    </lineage>
</organism>